<accession>A0ABY7EE07</accession>
<dbReference type="PROSITE" id="PS50833">
    <property type="entry name" value="BRIX"/>
    <property type="match status" value="1"/>
</dbReference>
<evidence type="ECO:0000256" key="4">
    <source>
        <dbReference type="ARBA" id="ARBA00023242"/>
    </source>
</evidence>
<evidence type="ECO:0000313" key="10">
    <source>
        <dbReference type="Proteomes" id="UP001164746"/>
    </source>
</evidence>
<comment type="subcellular location">
    <subcellularLocation>
        <location evidence="1 6">Nucleus</location>
        <location evidence="1 6">Nucleolus</location>
    </subcellularLocation>
</comment>
<dbReference type="Proteomes" id="UP001164746">
    <property type="component" value="Chromosome 6"/>
</dbReference>
<feature type="compositionally biased region" description="Basic and acidic residues" evidence="7">
    <location>
        <begin position="284"/>
        <end position="305"/>
    </location>
</feature>
<evidence type="ECO:0000256" key="5">
    <source>
        <dbReference type="ARBA" id="ARBA00030889"/>
    </source>
</evidence>
<sequence>MALQRVVKPKTQRGKRFLESREPKIFENTKQCMFVKGGNTSQTVTQLLKEFCQLKKTHSVMYKRKNILRPFEDETPLKSDASLFMFGSHSKKRPNNIVLGRLFDHHILDMIELGIDSFKSMSEFEGPKCPVGTKPCLMFAGEQFDTDPELKRLKNMLIDFFRGEVVKNIRLQGLEHVVMVTVVDGKILVRNYRIILKKSGSRVPRVELDEMGPSVDFSVRRTKIASDDLYKRALKKPKTSTIKKRKNISKDAFGSQLGRVHMQKQDLANLQTRKMKALKRKPAAKGDDQEGGGKRAKSDDETVNT</sequence>
<dbReference type="PANTHER" id="PTHR12728:SF0">
    <property type="entry name" value="RIBOSOME PRODUCTION FACTOR 2 HOMOLOG"/>
    <property type="match status" value="1"/>
</dbReference>
<evidence type="ECO:0000256" key="1">
    <source>
        <dbReference type="ARBA" id="ARBA00004604"/>
    </source>
</evidence>
<organism evidence="9 10">
    <name type="scientific">Mya arenaria</name>
    <name type="common">Soft-shell clam</name>
    <dbReference type="NCBI Taxonomy" id="6604"/>
    <lineage>
        <taxon>Eukaryota</taxon>
        <taxon>Metazoa</taxon>
        <taxon>Spiralia</taxon>
        <taxon>Lophotrochozoa</taxon>
        <taxon>Mollusca</taxon>
        <taxon>Bivalvia</taxon>
        <taxon>Autobranchia</taxon>
        <taxon>Heteroconchia</taxon>
        <taxon>Euheterodonta</taxon>
        <taxon>Imparidentia</taxon>
        <taxon>Neoheterodontei</taxon>
        <taxon>Myida</taxon>
        <taxon>Myoidea</taxon>
        <taxon>Myidae</taxon>
        <taxon>Mya</taxon>
    </lineage>
</organism>
<comment type="similarity">
    <text evidence="2 6">Belongs to the RPF2 family.</text>
</comment>
<dbReference type="SMART" id="SM00879">
    <property type="entry name" value="Brix"/>
    <property type="match status" value="1"/>
</dbReference>
<evidence type="ECO:0000256" key="7">
    <source>
        <dbReference type="SAM" id="MobiDB-lite"/>
    </source>
</evidence>
<dbReference type="InterPro" id="IPR039770">
    <property type="entry name" value="Rpf2"/>
</dbReference>
<evidence type="ECO:0000256" key="3">
    <source>
        <dbReference type="ARBA" id="ARBA00020387"/>
    </source>
</evidence>
<dbReference type="PANTHER" id="PTHR12728">
    <property type="entry name" value="BRIX DOMAIN CONTAINING PROTEIN"/>
    <property type="match status" value="1"/>
</dbReference>
<keyword evidence="4 6" id="KW-0539">Nucleus</keyword>
<evidence type="ECO:0000313" key="9">
    <source>
        <dbReference type="EMBL" id="WAR07086.1"/>
    </source>
</evidence>
<name>A0ABY7EE07_MYAAR</name>
<keyword evidence="10" id="KW-1185">Reference proteome</keyword>
<feature type="region of interest" description="Disordered" evidence="7">
    <location>
        <begin position="264"/>
        <end position="305"/>
    </location>
</feature>
<evidence type="ECO:0000259" key="8">
    <source>
        <dbReference type="PROSITE" id="PS50833"/>
    </source>
</evidence>
<dbReference type="Pfam" id="PF04427">
    <property type="entry name" value="Brix"/>
    <property type="match status" value="1"/>
</dbReference>
<protein>
    <recommendedName>
        <fullName evidence="3 6">Ribosome production factor 2 homolog</fullName>
    </recommendedName>
    <alternativeName>
        <fullName evidence="5 6">Ribosome biogenesis protein RPF2 homolog</fullName>
    </alternativeName>
</protein>
<evidence type="ECO:0000256" key="2">
    <source>
        <dbReference type="ARBA" id="ARBA00010782"/>
    </source>
</evidence>
<feature type="compositionally biased region" description="Basic residues" evidence="7">
    <location>
        <begin position="273"/>
        <end position="283"/>
    </location>
</feature>
<feature type="domain" description="Brix" evidence="8">
    <location>
        <begin position="30"/>
        <end position="228"/>
    </location>
</feature>
<evidence type="ECO:0000256" key="6">
    <source>
        <dbReference type="RuleBase" id="RU367086"/>
    </source>
</evidence>
<gene>
    <name evidence="9" type="ORF">MAR_017044</name>
</gene>
<reference evidence="9" key="1">
    <citation type="submission" date="2022-11" db="EMBL/GenBank/DDBJ databases">
        <title>Centuries of genome instability and evolution in soft-shell clam transmissible cancer (bioRxiv).</title>
        <authorList>
            <person name="Hart S.F.M."/>
            <person name="Yonemitsu M.A."/>
            <person name="Giersch R.M."/>
            <person name="Beal B.F."/>
            <person name="Arriagada G."/>
            <person name="Davis B.W."/>
            <person name="Ostrander E.A."/>
            <person name="Goff S.P."/>
            <person name="Metzger M.J."/>
        </authorList>
    </citation>
    <scope>NUCLEOTIDE SEQUENCE</scope>
    <source>
        <strain evidence="9">MELC-2E11</strain>
        <tissue evidence="9">Siphon/mantle</tissue>
    </source>
</reference>
<proteinExistence type="inferred from homology"/>
<dbReference type="EMBL" id="CP111017">
    <property type="protein sequence ID" value="WAR07086.1"/>
    <property type="molecule type" value="Genomic_DNA"/>
</dbReference>
<dbReference type="InterPro" id="IPR007109">
    <property type="entry name" value="Brix"/>
</dbReference>